<dbReference type="EMBL" id="MUAU01000244">
    <property type="protein sequence ID" value="OOR71193.1"/>
    <property type="molecule type" value="Genomic_DNA"/>
</dbReference>
<protein>
    <submittedName>
        <fullName evidence="1">Uncharacterized protein</fullName>
    </submittedName>
</protein>
<comment type="caution">
    <text evidence="1">The sequence shown here is derived from an EMBL/GenBank/DDBJ whole genome shotgun (WGS) entry which is preliminary data.</text>
</comment>
<evidence type="ECO:0000313" key="2">
    <source>
        <dbReference type="Proteomes" id="UP000190641"/>
    </source>
</evidence>
<reference evidence="1 2" key="1">
    <citation type="submission" date="2017-01" db="EMBL/GenBank/DDBJ databases">
        <title>Bacillus cereus isolates.</title>
        <authorList>
            <person name="Beno S.M."/>
        </authorList>
    </citation>
    <scope>NUCLEOTIDE SEQUENCE [LARGE SCALE GENOMIC DNA]</scope>
    <source>
        <strain evidence="1 2">FSL K6-1030</strain>
    </source>
</reference>
<dbReference type="RefSeq" id="WP_078187979.1">
    <property type="nucleotide sequence ID" value="NZ_MUAU01000244.1"/>
</dbReference>
<evidence type="ECO:0000313" key="1">
    <source>
        <dbReference type="EMBL" id="OOR71193.1"/>
    </source>
</evidence>
<organism evidence="1 2">
    <name type="scientific">Bacillus cereus</name>
    <dbReference type="NCBI Taxonomy" id="1396"/>
    <lineage>
        <taxon>Bacteria</taxon>
        <taxon>Bacillati</taxon>
        <taxon>Bacillota</taxon>
        <taxon>Bacilli</taxon>
        <taxon>Bacillales</taxon>
        <taxon>Bacillaceae</taxon>
        <taxon>Bacillus</taxon>
        <taxon>Bacillus cereus group</taxon>
    </lineage>
</organism>
<accession>A0A9X6B380</accession>
<dbReference type="Proteomes" id="UP000190641">
    <property type="component" value="Unassembled WGS sequence"/>
</dbReference>
<gene>
    <name evidence="1" type="ORF">BLX06_32155</name>
</gene>
<proteinExistence type="predicted"/>
<name>A0A9X6B380_BACCE</name>
<sequence length="71" mass="8737">MEKRLVEVIRDLRYFLIRGQIDFHLSNFKYYQMFCYALEATDTPEWLSLSKEIKVKLIRLAILESRFKYQK</sequence>
<dbReference type="AlphaFoldDB" id="A0A9X6B380"/>